<keyword evidence="3" id="KW-1185">Reference proteome</keyword>
<protein>
    <submittedName>
        <fullName evidence="2">Uncharacterized protein</fullName>
    </submittedName>
</protein>
<dbReference type="PATRIC" id="fig|1195763.3.peg.2539"/>
<evidence type="ECO:0000313" key="3">
    <source>
        <dbReference type="Proteomes" id="UP000036097"/>
    </source>
</evidence>
<accession>A0A0J1H0T6</accession>
<keyword evidence="1" id="KW-0732">Signal</keyword>
<gene>
    <name evidence="2" type="ORF">ABT56_12030</name>
</gene>
<dbReference type="AlphaFoldDB" id="A0A0J1H0T6"/>
<name>A0A0J1H0T6_9GAMM</name>
<dbReference type="EMBL" id="LDOT01000014">
    <property type="protein sequence ID" value="KLV05433.1"/>
    <property type="molecule type" value="Genomic_DNA"/>
</dbReference>
<proteinExistence type="predicted"/>
<sequence length="175" mass="20018">MNVNYMLVAAVLFSTSTSGYAVEPNPHHYNFHKDGYAQDTKHYGNDTTTLNVKIGTTPFGQRNLIFTQTDTSGGKMVNSCNASTMTFAPQLDGHVRTVPYRVNGKIVYMEEFCKSYKYSSKKYIAAYSRERRDQDYIINQFITSNTVKVENLSLNEFTLSARGFTKKWRQSNKKK</sequence>
<evidence type="ECO:0000256" key="1">
    <source>
        <dbReference type="SAM" id="SignalP"/>
    </source>
</evidence>
<feature type="signal peptide" evidence="1">
    <location>
        <begin position="1"/>
        <end position="21"/>
    </location>
</feature>
<feature type="chain" id="PRO_5005252095" evidence="1">
    <location>
        <begin position="22"/>
        <end position="175"/>
    </location>
</feature>
<evidence type="ECO:0000313" key="2">
    <source>
        <dbReference type="EMBL" id="KLV05433.1"/>
    </source>
</evidence>
<organism evidence="2 3">
    <name type="scientific">Photobacterium aquae</name>
    <dbReference type="NCBI Taxonomy" id="1195763"/>
    <lineage>
        <taxon>Bacteria</taxon>
        <taxon>Pseudomonadati</taxon>
        <taxon>Pseudomonadota</taxon>
        <taxon>Gammaproteobacteria</taxon>
        <taxon>Vibrionales</taxon>
        <taxon>Vibrionaceae</taxon>
        <taxon>Photobacterium</taxon>
    </lineage>
</organism>
<comment type="caution">
    <text evidence="2">The sequence shown here is derived from an EMBL/GenBank/DDBJ whole genome shotgun (WGS) entry which is preliminary data.</text>
</comment>
<reference evidence="2 3" key="1">
    <citation type="submission" date="2015-05" db="EMBL/GenBank/DDBJ databases">
        <title>Photobacterium galathea sp. nov.</title>
        <authorList>
            <person name="Machado H."/>
            <person name="Gram L."/>
        </authorList>
    </citation>
    <scope>NUCLEOTIDE SEQUENCE [LARGE SCALE GENOMIC DNA]</scope>
    <source>
        <strain evidence="2 3">CGMCC 1.12159</strain>
    </source>
</reference>
<dbReference type="STRING" id="1195763.ABT56_12030"/>
<dbReference type="Proteomes" id="UP000036097">
    <property type="component" value="Unassembled WGS sequence"/>
</dbReference>